<evidence type="ECO:0000313" key="1">
    <source>
        <dbReference type="EMBL" id="KAF5900501.1"/>
    </source>
</evidence>
<keyword evidence="2" id="KW-1185">Reference proteome</keyword>
<keyword evidence="1" id="KW-0648">Protein biosynthesis</keyword>
<accession>A0A8J4U7N4</accession>
<dbReference type="AlphaFoldDB" id="A0A8J4U7N4"/>
<comment type="caution">
    <text evidence="1">The sequence shown here is derived from an EMBL/GenBank/DDBJ whole genome shotgun (WGS) entry which is preliminary data.</text>
</comment>
<proteinExistence type="predicted"/>
<dbReference type="EMBL" id="QNUK01000134">
    <property type="protein sequence ID" value="KAF5900501.1"/>
    <property type="molecule type" value="Genomic_DNA"/>
</dbReference>
<evidence type="ECO:0000313" key="2">
    <source>
        <dbReference type="Proteomes" id="UP000727407"/>
    </source>
</evidence>
<dbReference type="Proteomes" id="UP000727407">
    <property type="component" value="Unassembled WGS sequence"/>
</dbReference>
<sequence length="60" mass="6672">MTSERAGTELSRGSVMDLGQNFRGHYGTWWQHNLLKTRTVYAGTSPGITATNQVVCRCLL</sequence>
<protein>
    <submittedName>
        <fullName evidence="1">Elongation factor 4</fullName>
    </submittedName>
</protein>
<keyword evidence="1" id="KW-0251">Elongation factor</keyword>
<dbReference type="GO" id="GO:0003746">
    <property type="term" value="F:translation elongation factor activity"/>
    <property type="evidence" value="ECO:0007669"/>
    <property type="project" value="UniProtKB-KW"/>
</dbReference>
<organism evidence="1 2">
    <name type="scientific">Clarias magur</name>
    <name type="common">Asian catfish</name>
    <name type="synonym">Macropteronotus magur</name>
    <dbReference type="NCBI Taxonomy" id="1594786"/>
    <lineage>
        <taxon>Eukaryota</taxon>
        <taxon>Metazoa</taxon>
        <taxon>Chordata</taxon>
        <taxon>Craniata</taxon>
        <taxon>Vertebrata</taxon>
        <taxon>Euteleostomi</taxon>
        <taxon>Actinopterygii</taxon>
        <taxon>Neopterygii</taxon>
        <taxon>Teleostei</taxon>
        <taxon>Ostariophysi</taxon>
        <taxon>Siluriformes</taxon>
        <taxon>Clariidae</taxon>
        <taxon>Clarias</taxon>
    </lineage>
</organism>
<reference evidence="1" key="1">
    <citation type="submission" date="2020-07" db="EMBL/GenBank/DDBJ databases">
        <title>Clarias magur genome sequencing, assembly and annotation.</title>
        <authorList>
            <person name="Kushwaha B."/>
            <person name="Kumar R."/>
            <person name="Das P."/>
            <person name="Joshi C.G."/>
            <person name="Kumar D."/>
            <person name="Nagpure N.S."/>
            <person name="Pandey M."/>
            <person name="Agarwal S."/>
            <person name="Srivastava S."/>
            <person name="Singh M."/>
            <person name="Sahoo L."/>
            <person name="Jayasankar P."/>
            <person name="Meher P.K."/>
            <person name="Koringa P.G."/>
            <person name="Iquebal M.A."/>
            <person name="Das S.P."/>
            <person name="Bit A."/>
            <person name="Patnaik S."/>
            <person name="Patel N."/>
            <person name="Shah T.M."/>
            <person name="Hinsu A."/>
            <person name="Jena J.K."/>
        </authorList>
    </citation>
    <scope>NUCLEOTIDE SEQUENCE</scope>
    <source>
        <strain evidence="1">CIFAMagur01</strain>
        <tissue evidence="1">Testis</tissue>
    </source>
</reference>
<name>A0A8J4U7N4_CLAMG</name>
<gene>
    <name evidence="1" type="primary">lepA</name>
    <name evidence="1" type="ORF">DAT39_009800</name>
</gene>